<sequence length="80" mass="9266">MSNKNKLFVDSIEMIACLQFKTDEAIHDLSRLKESIAARKLHLRSKEYLIAMVEDMKPEIAEELQARISAIRAILKKNCY</sequence>
<gene>
    <name evidence="1" type="ORF">SAMN06265348_110271</name>
</gene>
<protein>
    <submittedName>
        <fullName evidence="1">Uncharacterized protein</fullName>
    </submittedName>
</protein>
<dbReference type="Proteomes" id="UP000320300">
    <property type="component" value="Unassembled WGS sequence"/>
</dbReference>
<dbReference type="EMBL" id="FXTN01000010">
    <property type="protein sequence ID" value="SMO92289.1"/>
    <property type="molecule type" value="Genomic_DNA"/>
</dbReference>
<evidence type="ECO:0000313" key="2">
    <source>
        <dbReference type="Proteomes" id="UP000320300"/>
    </source>
</evidence>
<reference evidence="1 2" key="1">
    <citation type="submission" date="2017-05" db="EMBL/GenBank/DDBJ databases">
        <authorList>
            <person name="Varghese N."/>
            <person name="Submissions S."/>
        </authorList>
    </citation>
    <scope>NUCLEOTIDE SEQUENCE [LARGE SCALE GENOMIC DNA]</scope>
    <source>
        <strain evidence="1 2">DSM 19036</strain>
    </source>
</reference>
<organism evidence="1 2">
    <name type="scientific">Pedobacter westerhofensis</name>
    <dbReference type="NCBI Taxonomy" id="425512"/>
    <lineage>
        <taxon>Bacteria</taxon>
        <taxon>Pseudomonadati</taxon>
        <taxon>Bacteroidota</taxon>
        <taxon>Sphingobacteriia</taxon>
        <taxon>Sphingobacteriales</taxon>
        <taxon>Sphingobacteriaceae</taxon>
        <taxon>Pedobacter</taxon>
    </lineage>
</organism>
<proteinExistence type="predicted"/>
<dbReference type="AlphaFoldDB" id="A0A521F7X6"/>
<name>A0A521F7X6_9SPHI</name>
<accession>A0A521F7X6</accession>
<keyword evidence="2" id="KW-1185">Reference proteome</keyword>
<evidence type="ECO:0000313" key="1">
    <source>
        <dbReference type="EMBL" id="SMO92289.1"/>
    </source>
</evidence>
<dbReference type="RefSeq" id="WP_142529971.1">
    <property type="nucleotide sequence ID" value="NZ_CBCSJO010000010.1"/>
</dbReference>